<dbReference type="PANTHER" id="PTHR11142:SF0">
    <property type="entry name" value="TRNA PSEUDOURIDINE SYNTHASE-LIKE 1"/>
    <property type="match status" value="1"/>
</dbReference>
<dbReference type="RefSeq" id="WP_197549220.1">
    <property type="nucleotide sequence ID" value="NZ_CP063164.1"/>
</dbReference>
<dbReference type="InterPro" id="IPR020103">
    <property type="entry name" value="PsdUridine_synth_cat_dom_sf"/>
</dbReference>
<dbReference type="NCBIfam" id="TIGR00071">
    <property type="entry name" value="hisT_truA"/>
    <property type="match status" value="1"/>
</dbReference>
<comment type="subunit">
    <text evidence="4">Homodimer.</text>
</comment>
<dbReference type="Gene3D" id="3.30.70.660">
    <property type="entry name" value="Pseudouridine synthase I, catalytic domain, C-terminal subdomain"/>
    <property type="match status" value="1"/>
</dbReference>
<dbReference type="SUPFAM" id="SSF55120">
    <property type="entry name" value="Pseudouridine synthase"/>
    <property type="match status" value="1"/>
</dbReference>
<comment type="catalytic activity">
    <reaction evidence="4 7">
        <text>uridine(38/39/40) in tRNA = pseudouridine(38/39/40) in tRNA</text>
        <dbReference type="Rhea" id="RHEA:22376"/>
        <dbReference type="Rhea" id="RHEA-COMP:10085"/>
        <dbReference type="Rhea" id="RHEA-COMP:10087"/>
        <dbReference type="ChEBI" id="CHEBI:65314"/>
        <dbReference type="ChEBI" id="CHEBI:65315"/>
        <dbReference type="EC" id="5.4.99.12"/>
    </reaction>
</comment>
<evidence type="ECO:0000259" key="8">
    <source>
        <dbReference type="Pfam" id="PF01416"/>
    </source>
</evidence>
<organism evidence="9 10">
    <name type="scientific">Sulfurovum indicum</name>
    <dbReference type="NCBI Taxonomy" id="2779528"/>
    <lineage>
        <taxon>Bacteria</taxon>
        <taxon>Pseudomonadati</taxon>
        <taxon>Campylobacterota</taxon>
        <taxon>Epsilonproteobacteria</taxon>
        <taxon>Campylobacterales</taxon>
        <taxon>Sulfurovaceae</taxon>
        <taxon>Sulfurovum</taxon>
    </lineage>
</organism>
<dbReference type="EC" id="5.4.99.12" evidence="4"/>
<evidence type="ECO:0000256" key="2">
    <source>
        <dbReference type="ARBA" id="ARBA00022694"/>
    </source>
</evidence>
<evidence type="ECO:0000256" key="1">
    <source>
        <dbReference type="ARBA" id="ARBA00009375"/>
    </source>
</evidence>
<evidence type="ECO:0000256" key="3">
    <source>
        <dbReference type="ARBA" id="ARBA00023235"/>
    </source>
</evidence>
<comment type="caution">
    <text evidence="4">Lacks conserved residue(s) required for the propagation of feature annotation.</text>
</comment>
<evidence type="ECO:0000256" key="5">
    <source>
        <dbReference type="PIRSR" id="PIRSR001430-1"/>
    </source>
</evidence>
<name>A0A7M1S5J6_9BACT</name>
<evidence type="ECO:0000256" key="7">
    <source>
        <dbReference type="RuleBase" id="RU003792"/>
    </source>
</evidence>
<comment type="similarity">
    <text evidence="1 4 7">Belongs to the tRNA pseudouridine synthase TruA family.</text>
</comment>
<reference evidence="9 10" key="1">
    <citation type="submission" date="2020-10" db="EMBL/GenBank/DDBJ databases">
        <title>The genome of sulfurovum sp.</title>
        <authorList>
            <person name="Xie S."/>
            <person name="Shao Z."/>
            <person name="Jiang L."/>
        </authorList>
    </citation>
    <scope>NUCLEOTIDE SEQUENCE [LARGE SCALE GENOMIC DNA]</scope>
    <source>
        <strain evidence="9 10">ST-419</strain>
    </source>
</reference>
<proteinExistence type="inferred from homology"/>
<feature type="domain" description="Pseudouridine synthase I TruA alpha/beta" evidence="8">
    <location>
        <begin position="145"/>
        <end position="241"/>
    </location>
</feature>
<dbReference type="HAMAP" id="MF_00171">
    <property type="entry name" value="TruA"/>
    <property type="match status" value="1"/>
</dbReference>
<dbReference type="GO" id="GO:0031119">
    <property type="term" value="P:tRNA pseudouridine synthesis"/>
    <property type="evidence" value="ECO:0007669"/>
    <property type="project" value="UniProtKB-UniRule"/>
</dbReference>
<feature type="binding site" evidence="4 6">
    <location>
        <position position="109"/>
    </location>
    <ligand>
        <name>substrate</name>
    </ligand>
</feature>
<keyword evidence="10" id="KW-1185">Reference proteome</keyword>
<dbReference type="GO" id="GO:0003723">
    <property type="term" value="F:RNA binding"/>
    <property type="evidence" value="ECO:0007669"/>
    <property type="project" value="InterPro"/>
</dbReference>
<evidence type="ECO:0000256" key="4">
    <source>
        <dbReference type="HAMAP-Rule" id="MF_00171"/>
    </source>
</evidence>
<dbReference type="InterPro" id="IPR001406">
    <property type="entry name" value="PsdUridine_synth_TruA"/>
</dbReference>
<keyword evidence="2 4" id="KW-0819">tRNA processing</keyword>
<dbReference type="FunFam" id="3.30.70.580:FF:000001">
    <property type="entry name" value="tRNA pseudouridine synthase A"/>
    <property type="match status" value="1"/>
</dbReference>
<dbReference type="InterPro" id="IPR020094">
    <property type="entry name" value="TruA/RsuA/RluB/E/F_N"/>
</dbReference>
<dbReference type="PIRSF" id="PIRSF001430">
    <property type="entry name" value="tRNA_psdUrid_synth"/>
    <property type="match status" value="1"/>
</dbReference>
<evidence type="ECO:0000313" key="10">
    <source>
        <dbReference type="Proteomes" id="UP000595074"/>
    </source>
</evidence>
<dbReference type="Pfam" id="PF01416">
    <property type="entry name" value="PseudoU_synth_1"/>
    <property type="match status" value="2"/>
</dbReference>
<dbReference type="InterPro" id="IPR020097">
    <property type="entry name" value="PsdUridine_synth_TruA_a/b_dom"/>
</dbReference>
<gene>
    <name evidence="4 9" type="primary">truA</name>
    <name evidence="9" type="ORF">IMZ28_02860</name>
</gene>
<dbReference type="Gene3D" id="3.30.70.580">
    <property type="entry name" value="Pseudouridine synthase I, catalytic domain, N-terminal subdomain"/>
    <property type="match status" value="1"/>
</dbReference>
<dbReference type="Proteomes" id="UP000595074">
    <property type="component" value="Chromosome"/>
</dbReference>
<sequence length="241" mass="27965">MRIKAIIAYDGSAFYGFQRQSTTPLTVTHAIEKVLQSLQIETTIIGSGRTDRGVHATGQVIHFDLPDFWTDLSKLQTILNRKLTAISFKHLSIVTEDFHARFSAKKRLYRYLFKTDTRSVFERNYLSYYPSSFDPILLEETLRCFEGEHDFRYFHKTGSPTHTTVRTIYRSRYYTHANLHIITFEANGFLRSQVRMMVESAMLVARGKLAKEELQQQIAHKVRSTTKLAPPEGLYLAKILY</sequence>
<evidence type="ECO:0000256" key="6">
    <source>
        <dbReference type="PIRSR" id="PIRSR001430-2"/>
    </source>
</evidence>
<dbReference type="GO" id="GO:0160147">
    <property type="term" value="F:tRNA pseudouridine(38-40) synthase activity"/>
    <property type="evidence" value="ECO:0007669"/>
    <property type="project" value="UniProtKB-EC"/>
</dbReference>
<dbReference type="EMBL" id="CP063164">
    <property type="protein sequence ID" value="QOR62434.1"/>
    <property type="molecule type" value="Genomic_DNA"/>
</dbReference>
<comment type="function">
    <text evidence="4">Formation of pseudouridine at positions 38, 39 and 40 in the anticodon stem and loop of transfer RNAs.</text>
</comment>
<accession>A0A7M1S5J6</accession>
<feature type="active site" description="Nucleophile" evidence="4 5">
    <location>
        <position position="51"/>
    </location>
</feature>
<dbReference type="InterPro" id="IPR020095">
    <property type="entry name" value="PsdUridine_synth_TruA_C"/>
</dbReference>
<dbReference type="AlphaFoldDB" id="A0A7M1S5J6"/>
<protein>
    <recommendedName>
        <fullName evidence="4">tRNA pseudouridine synthase A</fullName>
        <ecNumber evidence="4">5.4.99.12</ecNumber>
    </recommendedName>
    <alternativeName>
        <fullName evidence="4">tRNA pseudouridine(38-40) synthase</fullName>
    </alternativeName>
    <alternativeName>
        <fullName evidence="4">tRNA pseudouridylate synthase I</fullName>
    </alternativeName>
    <alternativeName>
        <fullName evidence="4">tRNA-uridine isomerase I</fullName>
    </alternativeName>
</protein>
<feature type="domain" description="Pseudouridine synthase I TruA alpha/beta" evidence="8">
    <location>
        <begin position="5"/>
        <end position="102"/>
    </location>
</feature>
<dbReference type="CDD" id="cd02570">
    <property type="entry name" value="PseudoU_synth_EcTruA"/>
    <property type="match status" value="1"/>
</dbReference>
<keyword evidence="3 4" id="KW-0413">Isomerase</keyword>
<dbReference type="PANTHER" id="PTHR11142">
    <property type="entry name" value="PSEUDOURIDYLATE SYNTHASE"/>
    <property type="match status" value="1"/>
</dbReference>
<evidence type="ECO:0000313" key="9">
    <source>
        <dbReference type="EMBL" id="QOR62434.1"/>
    </source>
</evidence>
<dbReference type="KEGG" id="sinu:IMZ28_02860"/>